<protein>
    <recommendedName>
        <fullName evidence="1">SCP domain-containing protein</fullName>
    </recommendedName>
</protein>
<dbReference type="PROSITE" id="PS01010">
    <property type="entry name" value="CRISP_2"/>
    <property type="match status" value="1"/>
</dbReference>
<feature type="domain" description="SCP" evidence="1">
    <location>
        <begin position="23"/>
        <end position="174"/>
    </location>
</feature>
<dbReference type="InterPro" id="IPR014044">
    <property type="entry name" value="CAP_dom"/>
</dbReference>
<comment type="caution">
    <text evidence="2">The sequence shown here is derived from an EMBL/GenBank/DDBJ whole genome shotgun (WGS) entry which is preliminary data.</text>
</comment>
<gene>
    <name evidence="2" type="ORF">GE061_003340</name>
</gene>
<name>A0A8S9X1W4_APOLU</name>
<dbReference type="Gene3D" id="3.40.33.10">
    <property type="entry name" value="CAP"/>
    <property type="match status" value="1"/>
</dbReference>
<proteinExistence type="predicted"/>
<dbReference type="Proteomes" id="UP000466442">
    <property type="component" value="Unassembled WGS sequence"/>
</dbReference>
<reference evidence="2" key="1">
    <citation type="journal article" date="2021" name="Mol. Ecol. Resour.">
        <title>Apolygus lucorum genome provides insights into omnivorousness and mesophyll feeding.</title>
        <authorList>
            <person name="Liu Y."/>
            <person name="Liu H."/>
            <person name="Wang H."/>
            <person name="Huang T."/>
            <person name="Liu B."/>
            <person name="Yang B."/>
            <person name="Yin L."/>
            <person name="Li B."/>
            <person name="Zhang Y."/>
            <person name="Zhang S."/>
            <person name="Jiang F."/>
            <person name="Zhang X."/>
            <person name="Ren Y."/>
            <person name="Wang B."/>
            <person name="Wang S."/>
            <person name="Lu Y."/>
            <person name="Wu K."/>
            <person name="Fan W."/>
            <person name="Wang G."/>
        </authorList>
    </citation>
    <scope>NUCLEOTIDE SEQUENCE</scope>
    <source>
        <strain evidence="2">12Hb</strain>
    </source>
</reference>
<dbReference type="PROSITE" id="PS01009">
    <property type="entry name" value="CRISP_1"/>
    <property type="match status" value="1"/>
</dbReference>
<dbReference type="Pfam" id="PF00188">
    <property type="entry name" value="CAP"/>
    <property type="match status" value="1"/>
</dbReference>
<dbReference type="InterPro" id="IPR035940">
    <property type="entry name" value="CAP_sf"/>
</dbReference>
<keyword evidence="3" id="KW-1185">Reference proteome</keyword>
<dbReference type="EMBL" id="WIXP02000011">
    <property type="protein sequence ID" value="KAF6202933.1"/>
    <property type="molecule type" value="Genomic_DNA"/>
</dbReference>
<evidence type="ECO:0000313" key="3">
    <source>
        <dbReference type="Proteomes" id="UP000466442"/>
    </source>
</evidence>
<organism evidence="2 3">
    <name type="scientific">Apolygus lucorum</name>
    <name type="common">Small green plant bug</name>
    <name type="synonym">Lygocoris lucorum</name>
    <dbReference type="NCBI Taxonomy" id="248454"/>
    <lineage>
        <taxon>Eukaryota</taxon>
        <taxon>Metazoa</taxon>
        <taxon>Ecdysozoa</taxon>
        <taxon>Arthropoda</taxon>
        <taxon>Hexapoda</taxon>
        <taxon>Insecta</taxon>
        <taxon>Pterygota</taxon>
        <taxon>Neoptera</taxon>
        <taxon>Paraneoptera</taxon>
        <taxon>Hemiptera</taxon>
        <taxon>Heteroptera</taxon>
        <taxon>Panheteroptera</taxon>
        <taxon>Cimicomorpha</taxon>
        <taxon>Miridae</taxon>
        <taxon>Mirini</taxon>
        <taxon>Apolygus</taxon>
    </lineage>
</organism>
<evidence type="ECO:0000313" key="2">
    <source>
        <dbReference type="EMBL" id="KAF6202933.1"/>
    </source>
</evidence>
<dbReference type="SUPFAM" id="SSF55797">
    <property type="entry name" value="PR-1-like"/>
    <property type="match status" value="1"/>
</dbReference>
<evidence type="ECO:0000259" key="1">
    <source>
        <dbReference type="SMART" id="SM00198"/>
    </source>
</evidence>
<sequence>MCKYREETSSARCKSMKNEMTPKMRKDLMRLHNEFRNKIAGGSLKGWPSAADMAKVTWDENLAKSAQRWATQCSDGHDKCRITPEFEVVGQNILRTASSTHEFNTSIAPWTNEIDEASVDLIEKYHFSPETGHFSQVVWAKTRRIGCGAVSYKRERLFWMVIVCNYGPSGNFIGTPMYTKGAPCAACPAGTKCNIVSVFPNLCA</sequence>
<dbReference type="SMART" id="SM00198">
    <property type="entry name" value="SCP"/>
    <property type="match status" value="1"/>
</dbReference>
<dbReference type="CDD" id="cd05380">
    <property type="entry name" value="CAP_euk"/>
    <property type="match status" value="1"/>
</dbReference>
<dbReference type="PRINTS" id="PR00837">
    <property type="entry name" value="V5TPXLIKE"/>
</dbReference>
<dbReference type="PRINTS" id="PR00838">
    <property type="entry name" value="V5ALLERGEN"/>
</dbReference>
<dbReference type="InterPro" id="IPR002413">
    <property type="entry name" value="V5_allergen-like"/>
</dbReference>
<dbReference type="InterPro" id="IPR018244">
    <property type="entry name" value="Allrgn_V5/Tpx1_CS"/>
</dbReference>
<dbReference type="GO" id="GO:0005576">
    <property type="term" value="C:extracellular region"/>
    <property type="evidence" value="ECO:0007669"/>
    <property type="project" value="UniProtKB-SubCell"/>
</dbReference>
<dbReference type="OrthoDB" id="289431at2759"/>
<dbReference type="AlphaFoldDB" id="A0A8S9X1W4"/>
<dbReference type="PANTHER" id="PTHR10334">
    <property type="entry name" value="CYSTEINE-RICH SECRETORY PROTEIN-RELATED"/>
    <property type="match status" value="1"/>
</dbReference>
<dbReference type="InterPro" id="IPR001283">
    <property type="entry name" value="CRISP-related"/>
</dbReference>
<accession>A0A8S9X1W4</accession>